<dbReference type="SMART" id="SM00893">
    <property type="entry name" value="ETF"/>
    <property type="match status" value="1"/>
</dbReference>
<evidence type="ECO:0000313" key="4">
    <source>
        <dbReference type="Proteomes" id="UP001272515"/>
    </source>
</evidence>
<dbReference type="InterPro" id="IPR014729">
    <property type="entry name" value="Rossmann-like_a/b/a_fold"/>
</dbReference>
<evidence type="ECO:0000259" key="2">
    <source>
        <dbReference type="SMART" id="SM00893"/>
    </source>
</evidence>
<protein>
    <recommendedName>
        <fullName evidence="1">Electron transfer flavoprotein small subunit</fullName>
    </recommendedName>
</protein>
<dbReference type="Proteomes" id="UP001272515">
    <property type="component" value="Unassembled WGS sequence"/>
</dbReference>
<dbReference type="PANTHER" id="PTHR21294">
    <property type="entry name" value="ELECTRON TRANSFER FLAVOPROTEIN BETA-SUBUNIT"/>
    <property type="match status" value="1"/>
</dbReference>
<comment type="caution">
    <text evidence="3">The sequence shown here is derived from an EMBL/GenBank/DDBJ whole genome shotgun (WGS) entry which is preliminary data.</text>
</comment>
<sequence length="260" mass="28027">MPKIIVCYKWVVDEQDIRVNQGTQELDFSRTKKKISDYDKNAIEIGTQIWEKNEGSTLVAVSYGDGDVKSSLKDALSRGPEEAFWINDDNAAQADSYVTANAVAAAIKKIGDFDMVLCADGSSDVGNQQFANRVAALLDVPAITATAELTVEGTTITAKRRLGDQFETVSVAGPAVYSVLPEVATPRFPSIKQLMGAKKKPQTEFSVADLGLDATQTTPKTTVSAVKGYTMVRKNIVFNEGEVADQVKQLADALAKEGLL</sequence>
<dbReference type="PIRSF" id="PIRSF000090">
    <property type="entry name" value="Beta-ETF"/>
    <property type="match status" value="1"/>
</dbReference>
<dbReference type="PANTHER" id="PTHR21294:SF17">
    <property type="entry name" value="PROTEIN FIXA"/>
    <property type="match status" value="1"/>
</dbReference>
<dbReference type="InterPro" id="IPR014730">
    <property type="entry name" value="ETF_a/b_N"/>
</dbReference>
<reference evidence="3 4" key="1">
    <citation type="submission" date="2023-10" db="EMBL/GenBank/DDBJ databases">
        <title>Veillonella sp. nov., isolated from a pig farm feces dump.</title>
        <authorList>
            <person name="Chang Y.-H."/>
        </authorList>
    </citation>
    <scope>NUCLEOTIDE SEQUENCE [LARGE SCALE GENOMIC DNA]</scope>
    <source>
        <strain evidence="3 4">YH-vei2233</strain>
    </source>
</reference>
<dbReference type="SUPFAM" id="SSF52402">
    <property type="entry name" value="Adenine nucleotide alpha hydrolases-like"/>
    <property type="match status" value="1"/>
</dbReference>
<dbReference type="InterPro" id="IPR033948">
    <property type="entry name" value="ETF_beta_N"/>
</dbReference>
<dbReference type="Gene3D" id="3.40.50.620">
    <property type="entry name" value="HUPs"/>
    <property type="match status" value="1"/>
</dbReference>
<organism evidence="3 4">
    <name type="scientific">Veillonella absiana</name>
    <dbReference type="NCBI Taxonomy" id="3079305"/>
    <lineage>
        <taxon>Bacteria</taxon>
        <taxon>Bacillati</taxon>
        <taxon>Bacillota</taxon>
        <taxon>Negativicutes</taxon>
        <taxon>Veillonellales</taxon>
        <taxon>Veillonellaceae</taxon>
        <taxon>Veillonella</taxon>
    </lineage>
</organism>
<proteinExistence type="predicted"/>
<dbReference type="EMBL" id="JAWJZB010000002">
    <property type="protein sequence ID" value="MDV5087664.1"/>
    <property type="molecule type" value="Genomic_DNA"/>
</dbReference>
<dbReference type="InterPro" id="IPR012255">
    <property type="entry name" value="ETF_b"/>
</dbReference>
<evidence type="ECO:0000313" key="3">
    <source>
        <dbReference type="EMBL" id="MDV5087664.1"/>
    </source>
</evidence>
<accession>A0ABU3Z6W7</accession>
<keyword evidence="4" id="KW-1185">Reference proteome</keyword>
<gene>
    <name evidence="3" type="ORF">RVY80_02205</name>
</gene>
<dbReference type="CDD" id="cd01714">
    <property type="entry name" value="ETF_beta"/>
    <property type="match status" value="1"/>
</dbReference>
<evidence type="ECO:0000256" key="1">
    <source>
        <dbReference type="ARBA" id="ARBA00042002"/>
    </source>
</evidence>
<name>A0ABU3Z6W7_9FIRM</name>
<dbReference type="RefSeq" id="WP_295191314.1">
    <property type="nucleotide sequence ID" value="NZ_JAWJZA010000005.1"/>
</dbReference>
<dbReference type="Pfam" id="PF01012">
    <property type="entry name" value="ETF"/>
    <property type="match status" value="1"/>
</dbReference>
<feature type="domain" description="Electron transfer flavoprotein alpha/beta-subunit N-terminal" evidence="2">
    <location>
        <begin position="25"/>
        <end position="214"/>
    </location>
</feature>